<dbReference type="InterPro" id="IPR001867">
    <property type="entry name" value="OmpR/PhoB-type_DNA-bd"/>
</dbReference>
<keyword evidence="4" id="KW-0804">Transcription</keyword>
<feature type="modified residue" description="4-aspartylphosphate" evidence="5">
    <location>
        <position position="53"/>
    </location>
</feature>
<dbReference type="EMBL" id="JAGIOO010000001">
    <property type="protein sequence ID" value="MBP2474375.1"/>
    <property type="molecule type" value="Genomic_DNA"/>
</dbReference>
<accession>A0ABS5ACR6</accession>
<dbReference type="InterPro" id="IPR011006">
    <property type="entry name" value="CheY-like_superfamily"/>
</dbReference>
<dbReference type="SMART" id="SM00448">
    <property type="entry name" value="REC"/>
    <property type="match status" value="1"/>
</dbReference>
<dbReference type="Pfam" id="PF00072">
    <property type="entry name" value="Response_reg"/>
    <property type="match status" value="1"/>
</dbReference>
<dbReference type="PROSITE" id="PS51755">
    <property type="entry name" value="OMPR_PHOB"/>
    <property type="match status" value="1"/>
</dbReference>
<dbReference type="CDD" id="cd00383">
    <property type="entry name" value="trans_reg_C"/>
    <property type="match status" value="1"/>
</dbReference>
<dbReference type="SUPFAM" id="SSF52172">
    <property type="entry name" value="CheY-like"/>
    <property type="match status" value="1"/>
</dbReference>
<reference evidence="9 10" key="1">
    <citation type="submission" date="2021-03" db="EMBL/GenBank/DDBJ databases">
        <title>Sequencing the genomes of 1000 actinobacteria strains.</title>
        <authorList>
            <person name="Klenk H.-P."/>
        </authorList>
    </citation>
    <scope>NUCLEOTIDE SEQUENCE [LARGE SCALE GENOMIC DNA]</scope>
    <source>
        <strain evidence="9 10">DSM 44580</strain>
    </source>
</reference>
<evidence type="ECO:0000259" key="8">
    <source>
        <dbReference type="PROSITE" id="PS51755"/>
    </source>
</evidence>
<feature type="domain" description="Response regulatory" evidence="7">
    <location>
        <begin position="4"/>
        <end position="117"/>
    </location>
</feature>
<dbReference type="SUPFAM" id="SSF46894">
    <property type="entry name" value="C-terminal effector domain of the bipartite response regulators"/>
    <property type="match status" value="1"/>
</dbReference>
<dbReference type="GO" id="GO:0003677">
    <property type="term" value="F:DNA binding"/>
    <property type="evidence" value="ECO:0007669"/>
    <property type="project" value="UniProtKB-KW"/>
</dbReference>
<name>A0ABS5ACR6_9PSEU</name>
<evidence type="ECO:0000256" key="5">
    <source>
        <dbReference type="PROSITE-ProRule" id="PRU00169"/>
    </source>
</evidence>
<dbReference type="Pfam" id="PF00486">
    <property type="entry name" value="Trans_reg_C"/>
    <property type="match status" value="1"/>
</dbReference>
<feature type="domain" description="OmpR/PhoB-type" evidence="8">
    <location>
        <begin position="127"/>
        <end position="226"/>
    </location>
</feature>
<dbReference type="Gene3D" id="3.40.50.2300">
    <property type="match status" value="1"/>
</dbReference>
<evidence type="ECO:0000256" key="1">
    <source>
        <dbReference type="ARBA" id="ARBA00022553"/>
    </source>
</evidence>
<dbReference type="Gene3D" id="6.10.250.690">
    <property type="match status" value="1"/>
</dbReference>
<dbReference type="RefSeq" id="WP_086783887.1">
    <property type="nucleotide sequence ID" value="NZ_JAGIOO010000001.1"/>
</dbReference>
<keyword evidence="3 6" id="KW-0238">DNA-binding</keyword>
<dbReference type="Gene3D" id="1.10.10.10">
    <property type="entry name" value="Winged helix-like DNA-binding domain superfamily/Winged helix DNA-binding domain"/>
    <property type="match status" value="1"/>
</dbReference>
<dbReference type="InterPro" id="IPR039420">
    <property type="entry name" value="WalR-like"/>
</dbReference>
<comment type="caution">
    <text evidence="9">The sequence shown here is derived from an EMBL/GenBank/DDBJ whole genome shotgun (WGS) entry which is preliminary data.</text>
</comment>
<dbReference type="InterPro" id="IPR036388">
    <property type="entry name" value="WH-like_DNA-bd_sf"/>
</dbReference>
<keyword evidence="2" id="KW-0805">Transcription regulation</keyword>
<gene>
    <name evidence="9" type="ORF">JOF53_003247</name>
</gene>
<evidence type="ECO:0000313" key="9">
    <source>
        <dbReference type="EMBL" id="MBP2474375.1"/>
    </source>
</evidence>
<proteinExistence type="predicted"/>
<dbReference type="PANTHER" id="PTHR48111:SF4">
    <property type="entry name" value="DNA-BINDING DUAL TRANSCRIPTIONAL REGULATOR OMPR"/>
    <property type="match status" value="1"/>
</dbReference>
<keyword evidence="1 5" id="KW-0597">Phosphoprotein</keyword>
<sequence length="229" mass="25460">MSARILLAEDDAKQAHLIRVYLERAGHSVLACADGRTALELARTRKPDLIVLDVMMPEVDGLDVCRILRTESQVPILMLTARSTESDLLLGLDLGADDYMVKPFSPAELTARVRALLRRGAAPAAAPELIRTGELEIDPARYTTRLRGALVELTAKEFDILLALARQPGVPMSRPQILERAFGFDNHVLERTVDAHVKNLRRKIEDDPARPRYLLTVSGRGYKFAEEQG</sequence>
<keyword evidence="10" id="KW-1185">Reference proteome</keyword>
<dbReference type="SMART" id="SM00862">
    <property type="entry name" value="Trans_reg_C"/>
    <property type="match status" value="1"/>
</dbReference>
<protein>
    <submittedName>
        <fullName evidence="9">DNA-binding response OmpR family regulator</fullName>
    </submittedName>
</protein>
<evidence type="ECO:0000259" key="7">
    <source>
        <dbReference type="PROSITE" id="PS50110"/>
    </source>
</evidence>
<dbReference type="PROSITE" id="PS50110">
    <property type="entry name" value="RESPONSE_REGULATORY"/>
    <property type="match status" value="1"/>
</dbReference>
<evidence type="ECO:0000256" key="2">
    <source>
        <dbReference type="ARBA" id="ARBA00023015"/>
    </source>
</evidence>
<organism evidence="9 10">
    <name type="scientific">Crossiella equi</name>
    <dbReference type="NCBI Taxonomy" id="130796"/>
    <lineage>
        <taxon>Bacteria</taxon>
        <taxon>Bacillati</taxon>
        <taxon>Actinomycetota</taxon>
        <taxon>Actinomycetes</taxon>
        <taxon>Pseudonocardiales</taxon>
        <taxon>Pseudonocardiaceae</taxon>
        <taxon>Crossiella</taxon>
    </lineage>
</organism>
<dbReference type="Proteomes" id="UP001519363">
    <property type="component" value="Unassembled WGS sequence"/>
</dbReference>
<evidence type="ECO:0000256" key="6">
    <source>
        <dbReference type="PROSITE-ProRule" id="PRU01091"/>
    </source>
</evidence>
<dbReference type="InterPro" id="IPR016032">
    <property type="entry name" value="Sig_transdc_resp-reg_C-effctor"/>
</dbReference>
<dbReference type="PANTHER" id="PTHR48111">
    <property type="entry name" value="REGULATOR OF RPOS"/>
    <property type="match status" value="1"/>
</dbReference>
<dbReference type="InterPro" id="IPR001789">
    <property type="entry name" value="Sig_transdc_resp-reg_receiver"/>
</dbReference>
<feature type="DNA-binding region" description="OmpR/PhoB-type" evidence="6">
    <location>
        <begin position="127"/>
        <end position="226"/>
    </location>
</feature>
<evidence type="ECO:0000313" key="10">
    <source>
        <dbReference type="Proteomes" id="UP001519363"/>
    </source>
</evidence>
<evidence type="ECO:0000256" key="4">
    <source>
        <dbReference type="ARBA" id="ARBA00023163"/>
    </source>
</evidence>
<evidence type="ECO:0000256" key="3">
    <source>
        <dbReference type="ARBA" id="ARBA00023125"/>
    </source>
</evidence>